<proteinExistence type="predicted"/>
<dbReference type="EMBL" id="BMJS01000018">
    <property type="protein sequence ID" value="GGF99819.1"/>
    <property type="molecule type" value="Genomic_DNA"/>
</dbReference>
<organism evidence="1 2">
    <name type="scientific">Cysteiniphilum litorale</name>
    <dbReference type="NCBI Taxonomy" id="2056700"/>
    <lineage>
        <taxon>Bacteria</taxon>
        <taxon>Pseudomonadati</taxon>
        <taxon>Pseudomonadota</taxon>
        <taxon>Gammaproteobacteria</taxon>
        <taxon>Thiotrichales</taxon>
        <taxon>Fastidiosibacteraceae</taxon>
        <taxon>Cysteiniphilum</taxon>
    </lineage>
</organism>
<evidence type="ECO:0008006" key="3">
    <source>
        <dbReference type="Google" id="ProtNLM"/>
    </source>
</evidence>
<dbReference type="PANTHER" id="PTHR32305:SF15">
    <property type="entry name" value="PROTEIN RHSA-RELATED"/>
    <property type="match status" value="1"/>
</dbReference>
<accession>A0A8J2Z4N2</accession>
<protein>
    <recommendedName>
        <fullName evidence="3">RHS repeat-associated core domain-containing protein</fullName>
    </recommendedName>
</protein>
<dbReference type="InterPro" id="IPR022385">
    <property type="entry name" value="Rhs_assc_core"/>
</dbReference>
<evidence type="ECO:0000313" key="1">
    <source>
        <dbReference type="EMBL" id="GGF99819.1"/>
    </source>
</evidence>
<dbReference type="InterPro" id="IPR050708">
    <property type="entry name" value="T6SS_VgrG/RHS"/>
</dbReference>
<reference evidence="1" key="2">
    <citation type="submission" date="2020-09" db="EMBL/GenBank/DDBJ databases">
        <authorList>
            <person name="Sun Q."/>
            <person name="Zhou Y."/>
        </authorList>
    </citation>
    <scope>NUCLEOTIDE SEQUENCE</scope>
    <source>
        <strain evidence="1">CGMCC 1.15758</strain>
    </source>
</reference>
<dbReference type="PANTHER" id="PTHR32305">
    <property type="match status" value="1"/>
</dbReference>
<reference evidence="1" key="1">
    <citation type="journal article" date="2014" name="Int. J. Syst. Evol. Microbiol.">
        <title>Complete genome sequence of Corynebacterium casei LMG S-19264T (=DSM 44701T), isolated from a smear-ripened cheese.</title>
        <authorList>
            <consortium name="US DOE Joint Genome Institute (JGI-PGF)"/>
            <person name="Walter F."/>
            <person name="Albersmeier A."/>
            <person name="Kalinowski J."/>
            <person name="Ruckert C."/>
        </authorList>
    </citation>
    <scope>NUCLEOTIDE SEQUENCE</scope>
    <source>
        <strain evidence="1">CGMCC 1.15758</strain>
    </source>
</reference>
<dbReference type="NCBIfam" id="TIGR03696">
    <property type="entry name" value="Rhs_assc_core"/>
    <property type="match status" value="1"/>
</dbReference>
<keyword evidence="2" id="KW-1185">Reference proteome</keyword>
<gene>
    <name evidence="1" type="ORF">GCM10010995_16390</name>
</gene>
<sequence length="555" mass="60540">MGISNLTKHKRHHFGIVMSTILLSTLGNQSYALPTFTSTRQVIDKANLLHYVIEDNAAQPIQYDQNGNIIFDNNENQLSYDSNDKLIKITQKDGAIIYYHYNAVGQQIKQTVNNAEALYHYYNNGAINEDLQNGNLNYYTEAALLRITPSGIQKHFYVKDNLGSTISLIDHHNKLQHYYRYLPFGFESDVLDHDPKSFDVFDLDSSSKTYNGILSDHTSGLQFLGNGYRAYNPQLRQFMQQDSLSPFDAGGINGYTYSDNNPIMAFDPSGHSSVWQKIWGHGGSTIFSTIAPIALMPLAGPLAFVIPSVAFGAAAASIAADSINNATYHQNWQQQMKSTGWKNAVIAAGSAEATGIVSSGTGALLSPAIAGTTGAVIASAAAGAITQAGTSQSLAMALGTQQGFNIESFVTNAAIGTAIGIAAGIIQTTPKKIIVKPDGKTPQLEGLYVRTPASGETPLNNYIESLHNDVVMYMIEHGNELTARQRLENELQTVTDNYRQLEAIHAAQVSYLEDQVATLQANQTVHASVMRLQIDEITILENTILRLKQPYTHGV</sequence>
<dbReference type="Proteomes" id="UP000636949">
    <property type="component" value="Unassembled WGS sequence"/>
</dbReference>
<name>A0A8J2Z4N2_9GAMM</name>
<comment type="caution">
    <text evidence="1">The sequence shown here is derived from an EMBL/GenBank/DDBJ whole genome shotgun (WGS) entry which is preliminary data.</text>
</comment>
<dbReference type="Gene3D" id="2.180.10.10">
    <property type="entry name" value="RHS repeat-associated core"/>
    <property type="match status" value="1"/>
</dbReference>
<dbReference type="AlphaFoldDB" id="A0A8J2Z4N2"/>
<evidence type="ECO:0000313" key="2">
    <source>
        <dbReference type="Proteomes" id="UP000636949"/>
    </source>
</evidence>